<gene>
    <name evidence="3" type="ORF">NTJ_10307</name>
</gene>
<evidence type="ECO:0000313" key="4">
    <source>
        <dbReference type="Proteomes" id="UP001307889"/>
    </source>
</evidence>
<sequence length="267" mass="29477">MRVSVKCVLRTNSHPHIFVTFVVFLFSVYLGDPVAADGLAKDVGRALDRLADLPMPFTLVPGVRIVKRAAESGGIVRRRATVLDAAENMFQRKDLVLDAAPGLQMRLTALDDGRGFKLLAQPDDRPVARTFGVMRRLKLALLPIMYKLGVITTLLTLLTVFALKGLTIGVLLLMMGSIGLFSKLKGHHHDGWSSGPQKDVHVHVHGGGVPHYSSPTIYHSDSHWDRSGNPVTSRQPWTSQPLPPGSPPWTPVRHHEDDRSPWDQFIS</sequence>
<dbReference type="PANTHER" id="PTHR21879">
    <property type="entry name" value="FI03362P-RELATED-RELATED"/>
    <property type="match status" value="1"/>
</dbReference>
<feature type="compositionally biased region" description="Polar residues" evidence="1">
    <location>
        <begin position="229"/>
        <end position="240"/>
    </location>
</feature>
<dbReference type="EMBL" id="AP028916">
    <property type="protein sequence ID" value="BES97493.1"/>
    <property type="molecule type" value="Genomic_DNA"/>
</dbReference>
<evidence type="ECO:0000313" key="3">
    <source>
        <dbReference type="EMBL" id="BES97493.1"/>
    </source>
</evidence>
<keyword evidence="2" id="KW-0472">Membrane</keyword>
<name>A0ABN7AZU9_9HEMI</name>
<dbReference type="Proteomes" id="UP001307889">
    <property type="component" value="Chromosome 8"/>
</dbReference>
<dbReference type="InterPro" id="IPR012464">
    <property type="entry name" value="DUF1676"/>
</dbReference>
<keyword evidence="2" id="KW-0812">Transmembrane</keyword>
<feature type="transmembrane region" description="Helical" evidence="2">
    <location>
        <begin position="166"/>
        <end position="184"/>
    </location>
</feature>
<keyword evidence="4" id="KW-1185">Reference proteome</keyword>
<evidence type="ECO:0000256" key="1">
    <source>
        <dbReference type="SAM" id="MobiDB-lite"/>
    </source>
</evidence>
<proteinExistence type="predicted"/>
<feature type="transmembrane region" description="Helical" evidence="2">
    <location>
        <begin position="139"/>
        <end position="160"/>
    </location>
</feature>
<feature type="region of interest" description="Disordered" evidence="1">
    <location>
        <begin position="223"/>
        <end position="267"/>
    </location>
</feature>
<organism evidence="3 4">
    <name type="scientific">Nesidiocoris tenuis</name>
    <dbReference type="NCBI Taxonomy" id="355587"/>
    <lineage>
        <taxon>Eukaryota</taxon>
        <taxon>Metazoa</taxon>
        <taxon>Ecdysozoa</taxon>
        <taxon>Arthropoda</taxon>
        <taxon>Hexapoda</taxon>
        <taxon>Insecta</taxon>
        <taxon>Pterygota</taxon>
        <taxon>Neoptera</taxon>
        <taxon>Paraneoptera</taxon>
        <taxon>Hemiptera</taxon>
        <taxon>Heteroptera</taxon>
        <taxon>Panheteroptera</taxon>
        <taxon>Cimicomorpha</taxon>
        <taxon>Miridae</taxon>
        <taxon>Dicyphina</taxon>
        <taxon>Nesidiocoris</taxon>
    </lineage>
</organism>
<accession>A0ABN7AZU9</accession>
<keyword evidence="2" id="KW-1133">Transmembrane helix</keyword>
<feature type="compositionally biased region" description="Pro residues" evidence="1">
    <location>
        <begin position="241"/>
        <end position="250"/>
    </location>
</feature>
<reference evidence="3 4" key="1">
    <citation type="submission" date="2023-09" db="EMBL/GenBank/DDBJ databases">
        <title>Nesidiocoris tenuis whole genome shotgun sequence.</title>
        <authorList>
            <person name="Shibata T."/>
            <person name="Shimoda M."/>
            <person name="Kobayashi T."/>
            <person name="Uehara T."/>
        </authorList>
    </citation>
    <scope>NUCLEOTIDE SEQUENCE [LARGE SCALE GENOMIC DNA]</scope>
    <source>
        <strain evidence="3 4">Japan</strain>
    </source>
</reference>
<evidence type="ECO:0000256" key="2">
    <source>
        <dbReference type="SAM" id="Phobius"/>
    </source>
</evidence>
<protein>
    <submittedName>
        <fullName evidence="3">Uncharacterized protein</fullName>
    </submittedName>
</protein>